<reference evidence="3" key="1">
    <citation type="journal article" date="2019" name="Int. J. Syst. Evol. Microbiol.">
        <title>The Global Catalogue of Microorganisms (GCM) 10K type strain sequencing project: providing services to taxonomists for standard genome sequencing and annotation.</title>
        <authorList>
            <consortium name="The Broad Institute Genomics Platform"/>
            <consortium name="The Broad Institute Genome Sequencing Center for Infectious Disease"/>
            <person name="Wu L."/>
            <person name="Ma J."/>
        </authorList>
    </citation>
    <scope>NUCLEOTIDE SEQUENCE [LARGE SCALE GENOMIC DNA]</scope>
    <source>
        <strain evidence="3">JCM 18204</strain>
    </source>
</reference>
<proteinExistence type="predicted"/>
<dbReference type="Pfam" id="PF15523">
    <property type="entry name" value="Ntox16"/>
    <property type="match status" value="1"/>
</dbReference>
<sequence length="150" mass="17563">MRDFNADRHDDIDAMIDDAIDRFFDDIDEYFDIDSADDVEVNRPGDCAWPRYFQLRGSVVRHCKHGLTTNCDRNTSCHVVNGRLLSNQRCQAARANLNRECFRGGDPGHIRAENDYRRAVGNCTARLQACRRQRGEGRRRRQARWNRFED</sequence>
<dbReference type="RefSeq" id="WP_345301312.1">
    <property type="nucleotide sequence ID" value="NZ_BAABJE010000001.1"/>
</dbReference>
<evidence type="ECO:0000313" key="3">
    <source>
        <dbReference type="Proteomes" id="UP001499959"/>
    </source>
</evidence>
<evidence type="ECO:0000259" key="1">
    <source>
        <dbReference type="Pfam" id="PF15523"/>
    </source>
</evidence>
<name>A0ABP9AG47_9GAMM</name>
<comment type="caution">
    <text evidence="2">The sequence shown here is derived from an EMBL/GenBank/DDBJ whole genome shotgun (WGS) entry which is preliminary data.</text>
</comment>
<dbReference type="Proteomes" id="UP001499959">
    <property type="component" value="Unassembled WGS sequence"/>
</dbReference>
<protein>
    <recommendedName>
        <fullName evidence="1">Novel toxin 16 domain-containing protein</fullName>
    </recommendedName>
</protein>
<accession>A0ABP9AG47</accession>
<organism evidence="2 3">
    <name type="scientific">Lysobacter hankyongensis</name>
    <dbReference type="NCBI Taxonomy" id="1176535"/>
    <lineage>
        <taxon>Bacteria</taxon>
        <taxon>Pseudomonadati</taxon>
        <taxon>Pseudomonadota</taxon>
        <taxon>Gammaproteobacteria</taxon>
        <taxon>Lysobacterales</taxon>
        <taxon>Lysobacteraceae</taxon>
        <taxon>Lysobacter</taxon>
    </lineage>
</organism>
<keyword evidence="3" id="KW-1185">Reference proteome</keyword>
<evidence type="ECO:0000313" key="2">
    <source>
        <dbReference type="EMBL" id="GAA4780797.1"/>
    </source>
</evidence>
<gene>
    <name evidence="2" type="ORF">GCM10023307_00980</name>
</gene>
<feature type="domain" description="Novel toxin 16" evidence="1">
    <location>
        <begin position="44"/>
        <end position="124"/>
    </location>
</feature>
<dbReference type="EMBL" id="BAABJE010000001">
    <property type="protein sequence ID" value="GAA4780797.1"/>
    <property type="molecule type" value="Genomic_DNA"/>
</dbReference>
<dbReference type="InterPro" id="IPR029118">
    <property type="entry name" value="Ntox16"/>
</dbReference>